<keyword evidence="7" id="KW-0540">Nuclease</keyword>
<keyword evidence="3" id="KW-0238">DNA-binding</keyword>
<dbReference type="Pfam" id="PF01420">
    <property type="entry name" value="Methylase_S"/>
    <property type="match status" value="1"/>
</dbReference>
<evidence type="ECO:0000259" key="4">
    <source>
        <dbReference type="Pfam" id="PF01420"/>
    </source>
</evidence>
<dbReference type="SUPFAM" id="SSF116734">
    <property type="entry name" value="DNA methylase specificity domain"/>
    <property type="match status" value="1"/>
</dbReference>
<dbReference type="InterPro" id="IPR000055">
    <property type="entry name" value="Restrct_endonuc_typeI_TRD"/>
</dbReference>
<dbReference type="Pfam" id="PF02384">
    <property type="entry name" value="N6_Mtase"/>
    <property type="match status" value="1"/>
</dbReference>
<dbReference type="Gene3D" id="3.90.220.20">
    <property type="entry name" value="DNA methylase specificity domains"/>
    <property type="match status" value="1"/>
</dbReference>
<comment type="caution">
    <text evidence="7">The sequence shown here is derived from an EMBL/GenBank/DDBJ whole genome shotgun (WGS) entry which is preliminary data.</text>
</comment>
<dbReference type="GO" id="GO:0003677">
    <property type="term" value="F:DNA binding"/>
    <property type="evidence" value="ECO:0007669"/>
    <property type="project" value="UniProtKB-KW"/>
</dbReference>
<proteinExistence type="inferred from homology"/>
<dbReference type="GO" id="GO:0008170">
    <property type="term" value="F:N-methyltransferase activity"/>
    <property type="evidence" value="ECO:0007669"/>
    <property type="project" value="InterPro"/>
</dbReference>
<evidence type="ECO:0000313" key="9">
    <source>
        <dbReference type="Proteomes" id="UP000319578"/>
    </source>
</evidence>
<dbReference type="InterPro" id="IPR029063">
    <property type="entry name" value="SAM-dependent_MTases_sf"/>
</dbReference>
<evidence type="ECO:0000313" key="7">
    <source>
        <dbReference type="EMBL" id="KNB74385.1"/>
    </source>
</evidence>
<evidence type="ECO:0000313" key="6">
    <source>
        <dbReference type="EMBL" id="GED68017.1"/>
    </source>
</evidence>
<dbReference type="RefSeq" id="WP_049736625.1">
    <property type="nucleotide sequence ID" value="NZ_BJON01000006.1"/>
</dbReference>
<comment type="similarity">
    <text evidence="1">Belongs to the type-I restriction system S methylase family.</text>
</comment>
<dbReference type="Proteomes" id="UP000319578">
    <property type="component" value="Unassembled WGS sequence"/>
</dbReference>
<reference evidence="6 9" key="3">
    <citation type="submission" date="2019-06" db="EMBL/GenBank/DDBJ databases">
        <title>Whole genome shotgun sequence of Brevibacillus reuszeri NBRC 15719.</title>
        <authorList>
            <person name="Hosoyama A."/>
            <person name="Uohara A."/>
            <person name="Ohji S."/>
            <person name="Ichikawa N."/>
        </authorList>
    </citation>
    <scope>NUCLEOTIDE SEQUENCE [LARGE SCALE GENOMIC DNA]</scope>
    <source>
        <strain evidence="6 9">NBRC 15719</strain>
    </source>
</reference>
<dbReference type="SUPFAM" id="SSF53335">
    <property type="entry name" value="S-adenosyl-L-methionine-dependent methyltransferases"/>
    <property type="match status" value="1"/>
</dbReference>
<evidence type="ECO:0000256" key="2">
    <source>
        <dbReference type="ARBA" id="ARBA00022747"/>
    </source>
</evidence>
<keyword evidence="2" id="KW-0680">Restriction system</keyword>
<dbReference type="Proteomes" id="UP000036834">
    <property type="component" value="Unassembled WGS sequence"/>
</dbReference>
<dbReference type="PANTHER" id="PTHR30408">
    <property type="entry name" value="TYPE-1 RESTRICTION ENZYME ECOKI SPECIFICITY PROTEIN"/>
    <property type="match status" value="1"/>
</dbReference>
<dbReference type="InterPro" id="IPR003356">
    <property type="entry name" value="DNA_methylase_A-5"/>
</dbReference>
<evidence type="ECO:0000313" key="8">
    <source>
        <dbReference type="Proteomes" id="UP000036834"/>
    </source>
</evidence>
<dbReference type="GO" id="GO:0009307">
    <property type="term" value="P:DNA restriction-modification system"/>
    <property type="evidence" value="ECO:0007669"/>
    <property type="project" value="UniProtKB-KW"/>
</dbReference>
<reference evidence="7" key="2">
    <citation type="submission" date="2015-07" db="EMBL/GenBank/DDBJ databases">
        <title>MeaNS - Measles Nucleotide Surveillance Program.</title>
        <authorList>
            <person name="Tran T."/>
            <person name="Druce J."/>
        </authorList>
    </citation>
    <scope>NUCLEOTIDE SEQUENCE</scope>
    <source>
        <strain evidence="7">DSM 9887</strain>
    </source>
</reference>
<feature type="domain" description="Type I restriction modification DNA specificity" evidence="4">
    <location>
        <begin position="352"/>
        <end position="504"/>
    </location>
</feature>
<dbReference type="EMBL" id="BJON01000006">
    <property type="protein sequence ID" value="GED68017.1"/>
    <property type="molecule type" value="Genomic_DNA"/>
</dbReference>
<dbReference type="AlphaFoldDB" id="A0A0K9Z1Q3"/>
<dbReference type="Gene3D" id="3.40.50.150">
    <property type="entry name" value="Vaccinia Virus protein VP39"/>
    <property type="match status" value="1"/>
</dbReference>
<dbReference type="PANTHER" id="PTHR30408:SF12">
    <property type="entry name" value="TYPE I RESTRICTION ENZYME MJAVIII SPECIFICITY SUBUNIT"/>
    <property type="match status" value="1"/>
</dbReference>
<dbReference type="InterPro" id="IPR044946">
    <property type="entry name" value="Restrct_endonuc_typeI_TRD_sf"/>
</dbReference>
<evidence type="ECO:0000256" key="3">
    <source>
        <dbReference type="ARBA" id="ARBA00023125"/>
    </source>
</evidence>
<dbReference type="EMBL" id="LGIQ01000002">
    <property type="protein sequence ID" value="KNB74385.1"/>
    <property type="molecule type" value="Genomic_DNA"/>
</dbReference>
<dbReference type="PATRIC" id="fig|54915.3.peg.5428"/>
<sequence length="540" mass="62096">MRNDKHMNHIWSRYNALRGYTAQSELPGALFLLKKTKDEFASNSKKPSEQKAFEVMLSIANSYGMENPYPDSKVFFGAFMAIDDEYIDWEMALASADHKEMFYIPKVLITEFEKHFNPKTKTVLIPEAEKFAPYLTEIVSRHSECEFFLTTMNSVSKALLDEIFKEYVNVIVEQTSIYDYEFSARKFDLILAVPIFGARERGEDNGDFICREYEMIAVENLLLHLNSSGVLVIVLPARITFAAGSIKDLREFIQGMYKLEEIAELPTGIFASTAIRTYMFTITTGRTEDVMIKRYDAATSNIKRNGINELVLIDDTFVMLEELIEMGYWNVDHIFGMVDEDWQRYLHSSIKKEELGNVAEVFRGKTINKKDANGSIGVVNISNLNDYDIDYAGLDHIEEEERKVANYLLRDGDLLIPARGTAIRIAIFKEQKYPCIASSNIIVIRPNEKLLLGTYLKVFLDSPMGNKVLAGKQQGTVVINISYKDLKTLEIPLLRIEEQKLIAEEYEQERSKYVDSIRLAEDRWNEVMERLQKTIMNVKQ</sequence>
<evidence type="ECO:0000259" key="5">
    <source>
        <dbReference type="Pfam" id="PF02384"/>
    </source>
</evidence>
<dbReference type="InterPro" id="IPR052021">
    <property type="entry name" value="Type-I_RS_S_subunit"/>
</dbReference>
<keyword evidence="7" id="KW-0378">Hydrolase</keyword>
<keyword evidence="7" id="KW-0255">Endonuclease</keyword>
<protein>
    <submittedName>
        <fullName evidence="7">Restriction endonuclease subunit S</fullName>
    </submittedName>
</protein>
<dbReference type="OrthoDB" id="9814572at2"/>
<dbReference type="STRING" id="54915.ADS79_01400"/>
<keyword evidence="9" id="KW-1185">Reference proteome</keyword>
<evidence type="ECO:0000256" key="1">
    <source>
        <dbReference type="ARBA" id="ARBA00010923"/>
    </source>
</evidence>
<gene>
    <name evidence="7" type="ORF">ADS79_01400</name>
    <name evidence="6" type="ORF">BRE01_17190</name>
</gene>
<organism evidence="7 8">
    <name type="scientific">Brevibacillus reuszeri</name>
    <dbReference type="NCBI Taxonomy" id="54915"/>
    <lineage>
        <taxon>Bacteria</taxon>
        <taxon>Bacillati</taxon>
        <taxon>Bacillota</taxon>
        <taxon>Bacilli</taxon>
        <taxon>Bacillales</taxon>
        <taxon>Paenibacillaceae</taxon>
        <taxon>Brevibacillus</taxon>
    </lineage>
</organism>
<name>A0A0K9Z1Q3_9BACL</name>
<accession>A0A0K9Z1Q3</accession>
<reference evidence="8" key="1">
    <citation type="submission" date="2015-07" db="EMBL/GenBank/DDBJ databases">
        <title>Genome sequencing project for genomic taxonomy and phylogenomics of Bacillus-like bacteria.</title>
        <authorList>
            <person name="Liu B."/>
            <person name="Wang J."/>
            <person name="Zhu Y."/>
            <person name="Liu G."/>
            <person name="Chen Q."/>
            <person name="Chen Z."/>
            <person name="Lan J."/>
            <person name="Che J."/>
            <person name="Ge C."/>
            <person name="Shi H."/>
            <person name="Pan Z."/>
            <person name="Liu X."/>
        </authorList>
    </citation>
    <scope>NUCLEOTIDE SEQUENCE [LARGE SCALE GENOMIC DNA]</scope>
    <source>
        <strain evidence="8">DSM 9887</strain>
    </source>
</reference>
<dbReference type="REBASE" id="128814">
    <property type="entry name" value="S1.Bre1206ORF1405P"/>
</dbReference>
<dbReference type="GO" id="GO:0004519">
    <property type="term" value="F:endonuclease activity"/>
    <property type="evidence" value="ECO:0007669"/>
    <property type="project" value="UniProtKB-KW"/>
</dbReference>
<feature type="domain" description="DNA methylase adenine-specific" evidence="5">
    <location>
        <begin position="159"/>
        <end position="304"/>
    </location>
</feature>